<keyword evidence="1" id="KW-0732">Signal</keyword>
<proteinExistence type="predicted"/>
<dbReference type="InterPro" id="IPR019613">
    <property type="entry name" value="DUF4198"/>
</dbReference>
<keyword evidence="3" id="KW-1185">Reference proteome</keyword>
<dbReference type="Pfam" id="PF10670">
    <property type="entry name" value="DUF4198"/>
    <property type="match status" value="1"/>
</dbReference>
<dbReference type="EMBL" id="CP061800">
    <property type="protein sequence ID" value="QTA92577.1"/>
    <property type="molecule type" value="Genomic_DNA"/>
</dbReference>
<feature type="signal peptide" evidence="1">
    <location>
        <begin position="1"/>
        <end position="23"/>
    </location>
</feature>
<protein>
    <submittedName>
        <fullName evidence="2">DUF4198</fullName>
    </submittedName>
</protein>
<evidence type="ECO:0000313" key="2">
    <source>
        <dbReference type="EMBL" id="QTA92577.1"/>
    </source>
</evidence>
<dbReference type="AlphaFoldDB" id="A0A975GT33"/>
<accession>A0A975GT33</accession>
<evidence type="ECO:0000313" key="3">
    <source>
        <dbReference type="Proteomes" id="UP000663722"/>
    </source>
</evidence>
<evidence type="ECO:0000256" key="1">
    <source>
        <dbReference type="SAM" id="SignalP"/>
    </source>
</evidence>
<name>A0A975GT33_9BACT</name>
<feature type="chain" id="PRO_5036925456" evidence="1">
    <location>
        <begin position="24"/>
        <end position="254"/>
    </location>
</feature>
<sequence>MKAVRYMIAMSFLIIFATASAQAHMLWLNVDDYGPAPGKAVQFEIGWGHQFPAGEEMKEGMLNKVYVLDESGNEIPLKQITPVQYSFVPENQGTYRIAANINPGFVSKTTDGYKLQTKKGLENVVFCFRYDMRTKAVISAGAKGEKFGVPAGDKLEIIPLKDPTVLKEGETFSLKVIYDGKPLSNAEIKATYEGFSGKPHTYPYEAVTDNNGEASVKITQKGNWLVSAGHKLPYPDKAECDDYKYNYTFTFNVK</sequence>
<dbReference type="Proteomes" id="UP000663722">
    <property type="component" value="Chromosome"/>
</dbReference>
<dbReference type="KEGG" id="dmm:dnm_086600"/>
<gene>
    <name evidence="2" type="ORF">dnm_086600</name>
</gene>
<organism evidence="2 3">
    <name type="scientific">Desulfonema magnum</name>
    <dbReference type="NCBI Taxonomy" id="45655"/>
    <lineage>
        <taxon>Bacteria</taxon>
        <taxon>Pseudomonadati</taxon>
        <taxon>Thermodesulfobacteriota</taxon>
        <taxon>Desulfobacteria</taxon>
        <taxon>Desulfobacterales</taxon>
        <taxon>Desulfococcaceae</taxon>
        <taxon>Desulfonema</taxon>
    </lineage>
</organism>
<dbReference type="RefSeq" id="WP_207679881.1">
    <property type="nucleotide sequence ID" value="NZ_CP061800.1"/>
</dbReference>
<reference evidence="2" key="1">
    <citation type="journal article" date="2021" name="Microb. Physiol.">
        <title>Proteogenomic Insights into the Physiology of Marine, Sulfate-Reducing, Filamentous Desulfonema limicola and Desulfonema magnum.</title>
        <authorList>
            <person name="Schnaars V."/>
            <person name="Wohlbrand L."/>
            <person name="Scheve S."/>
            <person name="Hinrichs C."/>
            <person name="Reinhardt R."/>
            <person name="Rabus R."/>
        </authorList>
    </citation>
    <scope>NUCLEOTIDE SEQUENCE</scope>
    <source>
        <strain evidence="2">4be13</strain>
    </source>
</reference>